<dbReference type="OrthoDB" id="1859733at2759"/>
<proteinExistence type="predicted"/>
<keyword evidence="3" id="KW-1185">Reference proteome</keyword>
<dbReference type="EMBL" id="PVWQ01000006">
    <property type="protein sequence ID" value="RDW79001.1"/>
    <property type="molecule type" value="Genomic_DNA"/>
</dbReference>
<evidence type="ECO:0000313" key="3">
    <source>
        <dbReference type="Proteomes" id="UP000256690"/>
    </source>
</evidence>
<dbReference type="AlphaFoldDB" id="A0A3D8RYU5"/>
<protein>
    <recommendedName>
        <fullName evidence="4">Malate dehydrogenase</fullName>
    </recommendedName>
</protein>
<reference evidence="2 3" key="1">
    <citation type="journal article" date="2018" name="IMA Fungus">
        <title>IMA Genome-F 9: Draft genome sequence of Annulohypoxylon stygium, Aspergillus mulundensis, Berkeleyomyces basicola (syn. Thielaviopsis basicola), Ceratocystis smalleyi, two Cercospora beticola strains, Coleophoma cylindrospora, Fusarium fracticaudum, Phialophora cf. hyalina, and Morchella septimelata.</title>
        <authorList>
            <person name="Wingfield B.D."/>
            <person name="Bills G.F."/>
            <person name="Dong Y."/>
            <person name="Huang W."/>
            <person name="Nel W.J."/>
            <person name="Swalarsk-Parry B.S."/>
            <person name="Vaghefi N."/>
            <person name="Wilken P.M."/>
            <person name="An Z."/>
            <person name="de Beer Z.W."/>
            <person name="De Vos L."/>
            <person name="Chen L."/>
            <person name="Duong T.A."/>
            <person name="Gao Y."/>
            <person name="Hammerbacher A."/>
            <person name="Kikkert J.R."/>
            <person name="Li Y."/>
            <person name="Li H."/>
            <person name="Li K."/>
            <person name="Li Q."/>
            <person name="Liu X."/>
            <person name="Ma X."/>
            <person name="Naidoo K."/>
            <person name="Pethybridge S.J."/>
            <person name="Sun J."/>
            <person name="Steenkamp E.T."/>
            <person name="van der Nest M.A."/>
            <person name="van Wyk S."/>
            <person name="Wingfield M.J."/>
            <person name="Xiong C."/>
            <person name="Yue Q."/>
            <person name="Zhang X."/>
        </authorList>
    </citation>
    <scope>NUCLEOTIDE SEQUENCE [LARGE SCALE GENOMIC DNA]</scope>
    <source>
        <strain evidence="2 3">DSM 5745</strain>
    </source>
</reference>
<feature type="signal peptide" evidence="1">
    <location>
        <begin position="1"/>
        <end position="19"/>
    </location>
</feature>
<dbReference type="PANTHER" id="PTHR35567:SF11">
    <property type="entry name" value="MALATE DEHYDROGENASE (AFU_ORTHOLOGUE AFUA_2G13800)"/>
    <property type="match status" value="1"/>
</dbReference>
<organism evidence="2 3">
    <name type="scientific">Aspergillus mulundensis</name>
    <dbReference type="NCBI Taxonomy" id="1810919"/>
    <lineage>
        <taxon>Eukaryota</taxon>
        <taxon>Fungi</taxon>
        <taxon>Dikarya</taxon>
        <taxon>Ascomycota</taxon>
        <taxon>Pezizomycotina</taxon>
        <taxon>Eurotiomycetes</taxon>
        <taxon>Eurotiomycetidae</taxon>
        <taxon>Eurotiales</taxon>
        <taxon>Aspergillaceae</taxon>
        <taxon>Aspergillus</taxon>
        <taxon>Aspergillus subgen. Nidulantes</taxon>
    </lineage>
</organism>
<evidence type="ECO:0008006" key="4">
    <source>
        <dbReference type="Google" id="ProtNLM"/>
    </source>
</evidence>
<dbReference type="RefSeq" id="XP_026603701.1">
    <property type="nucleotide sequence ID" value="XM_026747869.1"/>
</dbReference>
<dbReference type="Pfam" id="PF11937">
    <property type="entry name" value="DUF3455"/>
    <property type="match status" value="1"/>
</dbReference>
<feature type="chain" id="PRO_5017704279" description="Malate dehydrogenase" evidence="1">
    <location>
        <begin position="20"/>
        <end position="252"/>
    </location>
</feature>
<dbReference type="InterPro" id="IPR021851">
    <property type="entry name" value="DUF3455"/>
</dbReference>
<evidence type="ECO:0000313" key="2">
    <source>
        <dbReference type="EMBL" id="RDW79001.1"/>
    </source>
</evidence>
<evidence type="ECO:0000256" key="1">
    <source>
        <dbReference type="SAM" id="SignalP"/>
    </source>
</evidence>
<accession>A0A3D8RYU5</accession>
<sequence>MNWATFTLVSLLSITTVNALPFSSAATSSFYTSIVSNFLQNTQLTGCPITDTTTLASSTLTAPSKGLSAKAITLGRGTQNYTCASSSNLATPKATGATATLFDASCVAAFDARYGASTGSQSILHLLPDVLKPVPLSTTDLSAIILQRLSKQDLVVGKHYFTADGTPFFDLRGAGRDNSDWIAARKADQMDAPSKPGFGITGDVAWLKLTAVEGGYREVYRVHTAGGSAPATCEGMPAEFTVDYTAEYWFYG</sequence>
<gene>
    <name evidence="2" type="ORF">DSM5745_05853</name>
</gene>
<dbReference type="GeneID" id="38116223"/>
<name>A0A3D8RYU5_9EURO</name>
<dbReference type="PANTHER" id="PTHR35567">
    <property type="entry name" value="MALATE DEHYDROGENASE (AFU_ORTHOLOGUE AFUA_2G13800)"/>
    <property type="match status" value="1"/>
</dbReference>
<dbReference type="Proteomes" id="UP000256690">
    <property type="component" value="Unassembled WGS sequence"/>
</dbReference>
<keyword evidence="1" id="KW-0732">Signal</keyword>
<comment type="caution">
    <text evidence="2">The sequence shown here is derived from an EMBL/GenBank/DDBJ whole genome shotgun (WGS) entry which is preliminary data.</text>
</comment>